<dbReference type="AlphaFoldDB" id="A0A968KSQ2"/>
<evidence type="ECO:0000256" key="7">
    <source>
        <dbReference type="ARBA" id="ARBA00023010"/>
    </source>
</evidence>
<sequence length="135" mass="14290">MGVISNLLLGLFVFSAILLILLVVIQDDQGDSIGGLFAGSSSPFRSRSGNILQHITSAVAIFFFVSALGYALLVKPRDPLGNLSIPAEEGLFLEQVLDSSEEDNTQEPGKPSGFDLNFNQEKNGDGAIGFGSVTE</sequence>
<protein>
    <recommendedName>
        <fullName evidence="9">Protein-export membrane protein SecG</fullName>
    </recommendedName>
</protein>
<comment type="similarity">
    <text evidence="2 9">Belongs to the SecG family.</text>
</comment>
<reference evidence="11" key="1">
    <citation type="submission" date="2020-03" db="EMBL/GenBank/DDBJ databases">
        <title>Spirochaetal bacteria isolated from arthropods constitute a novel genus Entomospira genus novum within the order Spirochaetales.</title>
        <authorList>
            <person name="Grana-Miraglia L."/>
            <person name="Sikutova S."/>
            <person name="Fingerle V."/>
            <person name="Sing A."/>
            <person name="Castillo-Ramirez S."/>
            <person name="Margos G."/>
            <person name="Rudolf I."/>
        </authorList>
    </citation>
    <scope>NUCLEOTIDE SEQUENCE</scope>
    <source>
        <strain evidence="11">BR208</strain>
    </source>
</reference>
<evidence type="ECO:0000256" key="2">
    <source>
        <dbReference type="ARBA" id="ARBA00008445"/>
    </source>
</evidence>
<comment type="caution">
    <text evidence="11">The sequence shown here is derived from an EMBL/GenBank/DDBJ whole genome shotgun (WGS) entry which is preliminary data.</text>
</comment>
<evidence type="ECO:0000256" key="1">
    <source>
        <dbReference type="ARBA" id="ARBA00004141"/>
    </source>
</evidence>
<keyword evidence="5 9" id="KW-0653">Protein transport</keyword>
<proteinExistence type="inferred from homology"/>
<keyword evidence="7 9" id="KW-0811">Translocation</keyword>
<feature type="transmembrane region" description="Helical" evidence="9">
    <location>
        <begin position="51"/>
        <end position="73"/>
    </location>
</feature>
<accession>A0A968KSQ2</accession>
<comment type="subcellular location">
    <subcellularLocation>
        <location evidence="9">Cell membrane</location>
        <topology evidence="9">Multi-pass membrane protein</topology>
    </subcellularLocation>
    <subcellularLocation>
        <location evidence="1">Membrane</location>
        <topology evidence="1">Multi-pass membrane protein</topology>
    </subcellularLocation>
</comment>
<organism evidence="11 12">
    <name type="scientific">Entomospira nematocerorum</name>
    <dbReference type="NCBI Taxonomy" id="2719987"/>
    <lineage>
        <taxon>Bacteria</taxon>
        <taxon>Pseudomonadati</taxon>
        <taxon>Spirochaetota</taxon>
        <taxon>Spirochaetia</taxon>
        <taxon>Spirochaetales</taxon>
        <taxon>Spirochaetaceae</taxon>
        <taxon>Entomospira</taxon>
    </lineage>
</organism>
<evidence type="ECO:0000313" key="12">
    <source>
        <dbReference type="Proteomes" id="UP000752013"/>
    </source>
</evidence>
<keyword evidence="3 9" id="KW-0813">Transport</keyword>
<gene>
    <name evidence="11" type="primary">secG</name>
    <name evidence="11" type="ORF">HCT46_02625</name>
</gene>
<dbReference type="EMBL" id="JAATLK010000001">
    <property type="protein sequence ID" value="NIZ46815.1"/>
    <property type="molecule type" value="Genomic_DNA"/>
</dbReference>
<keyword evidence="8 9" id="KW-0472">Membrane</keyword>
<comment type="function">
    <text evidence="9">Involved in protein export. Participates in an early event of protein translocation.</text>
</comment>
<name>A0A968KSQ2_9SPIO</name>
<dbReference type="InterPro" id="IPR004692">
    <property type="entry name" value="SecG"/>
</dbReference>
<dbReference type="PRINTS" id="PR01651">
    <property type="entry name" value="SECGEXPORT"/>
</dbReference>
<keyword evidence="6 9" id="KW-1133">Transmembrane helix</keyword>
<evidence type="ECO:0000256" key="6">
    <source>
        <dbReference type="ARBA" id="ARBA00022989"/>
    </source>
</evidence>
<dbReference type="GO" id="GO:0005886">
    <property type="term" value="C:plasma membrane"/>
    <property type="evidence" value="ECO:0007669"/>
    <property type="project" value="UniProtKB-SubCell"/>
</dbReference>
<dbReference type="Pfam" id="PF03840">
    <property type="entry name" value="SecG"/>
    <property type="match status" value="1"/>
</dbReference>
<evidence type="ECO:0000256" key="3">
    <source>
        <dbReference type="ARBA" id="ARBA00022448"/>
    </source>
</evidence>
<evidence type="ECO:0000256" key="4">
    <source>
        <dbReference type="ARBA" id="ARBA00022692"/>
    </source>
</evidence>
<comment type="caution">
    <text evidence="9">Lacks conserved residue(s) required for the propagation of feature annotation.</text>
</comment>
<evidence type="ECO:0000256" key="10">
    <source>
        <dbReference type="SAM" id="MobiDB-lite"/>
    </source>
</evidence>
<dbReference type="GO" id="GO:0015450">
    <property type="term" value="F:protein-transporting ATPase activity"/>
    <property type="evidence" value="ECO:0007669"/>
    <property type="project" value="UniProtKB-UniRule"/>
</dbReference>
<evidence type="ECO:0000313" key="11">
    <source>
        <dbReference type="EMBL" id="NIZ46815.1"/>
    </source>
</evidence>
<evidence type="ECO:0000256" key="8">
    <source>
        <dbReference type="ARBA" id="ARBA00023136"/>
    </source>
</evidence>
<dbReference type="Proteomes" id="UP000752013">
    <property type="component" value="Unassembled WGS sequence"/>
</dbReference>
<dbReference type="NCBIfam" id="TIGR00810">
    <property type="entry name" value="secG"/>
    <property type="match status" value="1"/>
</dbReference>
<feature type="region of interest" description="Disordered" evidence="10">
    <location>
        <begin position="98"/>
        <end position="135"/>
    </location>
</feature>
<keyword evidence="12" id="KW-1185">Reference proteome</keyword>
<dbReference type="GO" id="GO:0009306">
    <property type="term" value="P:protein secretion"/>
    <property type="evidence" value="ECO:0007669"/>
    <property type="project" value="UniProtKB-UniRule"/>
</dbReference>
<keyword evidence="4 9" id="KW-0812">Transmembrane</keyword>
<keyword evidence="9" id="KW-1003">Cell membrane</keyword>
<evidence type="ECO:0000256" key="9">
    <source>
        <dbReference type="RuleBase" id="RU365087"/>
    </source>
</evidence>
<dbReference type="RefSeq" id="WP_167703261.1">
    <property type="nucleotide sequence ID" value="NZ_CP118168.1"/>
</dbReference>
<evidence type="ECO:0000256" key="5">
    <source>
        <dbReference type="ARBA" id="ARBA00022927"/>
    </source>
</evidence>